<dbReference type="EMBL" id="CAJJDP010000104">
    <property type="protein sequence ID" value="CAD8193209.1"/>
    <property type="molecule type" value="Genomic_DNA"/>
</dbReference>
<protein>
    <submittedName>
        <fullName evidence="1">Uncharacterized protein</fullName>
    </submittedName>
</protein>
<evidence type="ECO:0000313" key="2">
    <source>
        <dbReference type="Proteomes" id="UP000683925"/>
    </source>
</evidence>
<dbReference type="OrthoDB" id="299348at2759"/>
<comment type="caution">
    <text evidence="1">The sequence shown here is derived from an EMBL/GenBank/DDBJ whole genome shotgun (WGS) entry which is preliminary data.</text>
</comment>
<proteinExistence type="predicted"/>
<dbReference type="Proteomes" id="UP000683925">
    <property type="component" value="Unassembled WGS sequence"/>
</dbReference>
<accession>A0A8S1WYC3</accession>
<sequence>MQVSKKGQQQSFAEYVKQITSQSVNRLQQTSTKQFRSTNLPQLLSDMDQSPYMMTTLDQAKFPKVVKVGKTSYLNYSSSEQKNFEELASKFVRQLEQHTIRIDKETSRINLMRFQINIQKSRRHLQRRSPMPC</sequence>
<organism evidence="1 2">
    <name type="scientific">Paramecium octaurelia</name>
    <dbReference type="NCBI Taxonomy" id="43137"/>
    <lineage>
        <taxon>Eukaryota</taxon>
        <taxon>Sar</taxon>
        <taxon>Alveolata</taxon>
        <taxon>Ciliophora</taxon>
        <taxon>Intramacronucleata</taxon>
        <taxon>Oligohymenophorea</taxon>
        <taxon>Peniculida</taxon>
        <taxon>Parameciidae</taxon>
        <taxon>Paramecium</taxon>
    </lineage>
</organism>
<reference evidence="1" key="1">
    <citation type="submission" date="2021-01" db="EMBL/GenBank/DDBJ databases">
        <authorList>
            <consortium name="Genoscope - CEA"/>
            <person name="William W."/>
        </authorList>
    </citation>
    <scope>NUCLEOTIDE SEQUENCE</scope>
</reference>
<name>A0A8S1WYC3_PAROT</name>
<dbReference type="AlphaFoldDB" id="A0A8S1WYC3"/>
<gene>
    <name evidence="1" type="ORF">POCTA_138.1.T1040022</name>
</gene>
<dbReference type="OMA" id="MRFQINI"/>
<keyword evidence="2" id="KW-1185">Reference proteome</keyword>
<evidence type="ECO:0000313" key="1">
    <source>
        <dbReference type="EMBL" id="CAD8193209.1"/>
    </source>
</evidence>